<proteinExistence type="predicted"/>
<evidence type="ECO:0000313" key="1">
    <source>
        <dbReference type="EMBL" id="UPK97818.1"/>
    </source>
</evidence>
<keyword evidence="2" id="KW-1185">Reference proteome</keyword>
<dbReference type="Proteomes" id="UP000830768">
    <property type="component" value="Chromosome 8"/>
</dbReference>
<name>A0ACD3ZCL7_FUSSC</name>
<sequence>MPIAKDQASPVTQAVAVVDRSADVELAAKKITSSKFVFGGRGEYSPDYVMVNEFVQESFIHAVLRELSNIIVPEPRGEKPRNGNPTVSRKTEKSQASGILGLADDEASKGLKVIVNDERGSIIGVADSFTSLDDAIDIFAPGCEKIQALYVFSAPAEAKYLAQFIPSRVGFANHIPSELLGIQELP</sequence>
<dbReference type="EMBL" id="CP090036">
    <property type="protein sequence ID" value="UPK97818.1"/>
    <property type="molecule type" value="Genomic_DNA"/>
</dbReference>
<evidence type="ECO:0000313" key="2">
    <source>
        <dbReference type="Proteomes" id="UP000830768"/>
    </source>
</evidence>
<accession>A0ACD3ZCL7</accession>
<reference evidence="1" key="1">
    <citation type="submission" date="2021-11" db="EMBL/GenBank/DDBJ databases">
        <title>Fusarium solani-melongenae Genome sequencing and assembly.</title>
        <authorList>
            <person name="Xie S."/>
            <person name="Huang L."/>
            <person name="Zhang X."/>
        </authorList>
    </citation>
    <scope>NUCLEOTIDE SEQUENCE</scope>
    <source>
        <strain evidence="1">CRI 24-3</strain>
    </source>
</reference>
<organism evidence="1 2">
    <name type="scientific">Fusarium solani subsp. cucurbitae</name>
    <name type="common">Neocosmosporum cucurbitae</name>
    <dbReference type="NCBI Taxonomy" id="2747967"/>
    <lineage>
        <taxon>Eukaryota</taxon>
        <taxon>Fungi</taxon>
        <taxon>Dikarya</taxon>
        <taxon>Ascomycota</taxon>
        <taxon>Pezizomycotina</taxon>
        <taxon>Sordariomycetes</taxon>
        <taxon>Hypocreomycetidae</taxon>
        <taxon>Hypocreales</taxon>
        <taxon>Nectriaceae</taxon>
        <taxon>Fusarium</taxon>
        <taxon>Fusarium solani species complex</taxon>
    </lineage>
</organism>
<protein>
    <submittedName>
        <fullName evidence="1">Uncharacterized protein</fullName>
    </submittedName>
</protein>
<gene>
    <name evidence="1" type="ORF">LCI18_008753</name>
</gene>